<organism evidence="2 3">
    <name type="scientific">Edaphochlamys debaryana</name>
    <dbReference type="NCBI Taxonomy" id="47281"/>
    <lineage>
        <taxon>Eukaryota</taxon>
        <taxon>Viridiplantae</taxon>
        <taxon>Chlorophyta</taxon>
        <taxon>core chlorophytes</taxon>
        <taxon>Chlorophyceae</taxon>
        <taxon>CS clade</taxon>
        <taxon>Chlamydomonadales</taxon>
        <taxon>Chlamydomonadales incertae sedis</taxon>
        <taxon>Edaphochlamys</taxon>
    </lineage>
</organism>
<proteinExistence type="predicted"/>
<evidence type="ECO:0000313" key="2">
    <source>
        <dbReference type="EMBL" id="KAG2494569.1"/>
    </source>
</evidence>
<feature type="region of interest" description="Disordered" evidence="1">
    <location>
        <begin position="66"/>
        <end position="92"/>
    </location>
</feature>
<feature type="compositionally biased region" description="Low complexity" evidence="1">
    <location>
        <begin position="122"/>
        <end position="137"/>
    </location>
</feature>
<feature type="region of interest" description="Disordered" evidence="1">
    <location>
        <begin position="106"/>
        <end position="137"/>
    </location>
</feature>
<sequence length="515" mass="51355">MCTLRFALNRGSAAGAAGRGAPAGSAATVPSSACAPVTTHATNIFVDGTFEDLEGQEAVDGEFGFLPSRDGRRTASCGGSGEVHGRRPSPSSWRALLRTTSRFDPANAAAANGPENPPASSPPAATDTPAAPVPSPFASAEAFTDASAGDVTDEYGNRLGGWYGMERHENGKLTLPLFFTSDEGEAMVCEDECLAELVRALEEDHARPDADDMSFEGGRSAFLFSPPSRLNLGAANTAADDNPAVGGDAAPCFAGPSLGAQAASPPSPAGMGPRELPLTPSFSSQGGGAVLDGGPAAPGDSPALRSKLAHLSRVGRITARRLHSAAVEALSDHSANPAGLASAAASVISALPNNGGLGTALWAAAGVGSMFAAAKRKLTGGETDAEAPAAEAEELGAEVKKEGFGCKVAAVLADAIVGGPSPSAKLAVRRRMRAFIAGASLAWTAVNLATACVALAGLDLSADVITSTHTLLDLACNLPDVGEVARELVHVGLAAGVAASGGGGGSVPLCSMDSV</sequence>
<comment type="caution">
    <text evidence="2">The sequence shown here is derived from an EMBL/GenBank/DDBJ whole genome shotgun (WGS) entry which is preliminary data.</text>
</comment>
<evidence type="ECO:0000256" key="1">
    <source>
        <dbReference type="SAM" id="MobiDB-lite"/>
    </source>
</evidence>
<evidence type="ECO:0000313" key="3">
    <source>
        <dbReference type="Proteomes" id="UP000612055"/>
    </source>
</evidence>
<reference evidence="2" key="1">
    <citation type="journal article" date="2020" name="bioRxiv">
        <title>Comparative genomics of Chlamydomonas.</title>
        <authorList>
            <person name="Craig R.J."/>
            <person name="Hasan A.R."/>
            <person name="Ness R.W."/>
            <person name="Keightley P.D."/>
        </authorList>
    </citation>
    <scope>NUCLEOTIDE SEQUENCE</scope>
    <source>
        <strain evidence="2">CCAP 11/70</strain>
    </source>
</reference>
<name>A0A835YBM8_9CHLO</name>
<dbReference type="OrthoDB" id="562644at2759"/>
<gene>
    <name evidence="2" type="ORF">HYH03_007335</name>
</gene>
<protein>
    <submittedName>
        <fullName evidence="2">Uncharacterized protein</fullName>
    </submittedName>
</protein>
<keyword evidence="3" id="KW-1185">Reference proteome</keyword>
<accession>A0A835YBM8</accession>
<feature type="region of interest" description="Disordered" evidence="1">
    <location>
        <begin position="256"/>
        <end position="303"/>
    </location>
</feature>
<dbReference type="Proteomes" id="UP000612055">
    <property type="component" value="Unassembled WGS sequence"/>
</dbReference>
<dbReference type="EMBL" id="JAEHOE010000030">
    <property type="protein sequence ID" value="KAG2494569.1"/>
    <property type="molecule type" value="Genomic_DNA"/>
</dbReference>
<dbReference type="AlphaFoldDB" id="A0A835YBM8"/>
<feature type="compositionally biased region" description="Low complexity" evidence="1">
    <location>
        <begin position="256"/>
        <end position="273"/>
    </location>
</feature>